<keyword evidence="3" id="KW-0554">One-carbon metabolism</keyword>
<dbReference type="GO" id="GO:0004488">
    <property type="term" value="F:methylenetetrahydrofolate dehydrogenase (NADP+) activity"/>
    <property type="evidence" value="ECO:0007669"/>
    <property type="project" value="InterPro"/>
</dbReference>
<sequence>MTASIIDGKAISADLRSKIANDIKDLQEKNPGFQPKLVIIQVGERPDSSIYVRMKLKSCSEVGIEGVLVKLDGKISQEELLAKIAALNEDSTVHGILVQLPLPKHIDEELITNAVKQEKDIDGFSELNLAAIFKKSASPKYVPCTPKGIVYMLEQEDVTIAGKNVVVCGRSDIVGGPLAKLLEKKGGTVTIIHSKSTPEQLKFFVSNADIVVSAVGQANFITGDILKPGATVIDVGTNYVADETKKSGQRMCGDVDFNSCVQVAGKITPVPGGVGPMTVIMVLQNVLESSKRAAGLL</sequence>
<evidence type="ECO:0000256" key="2">
    <source>
        <dbReference type="ARBA" id="ARBA00011738"/>
    </source>
</evidence>
<comment type="pathway">
    <text evidence="1">One-carbon metabolism; tetrahydrofolate interconversion.</text>
</comment>
<evidence type="ECO:0000313" key="10">
    <source>
        <dbReference type="EMBL" id="CDK25275.1"/>
    </source>
</evidence>
<dbReference type="OrthoDB" id="5126881at2759"/>
<dbReference type="PANTHER" id="PTHR48099">
    <property type="entry name" value="C-1-TETRAHYDROFOLATE SYNTHASE, CYTOPLASMIC-RELATED"/>
    <property type="match status" value="1"/>
</dbReference>
<keyword evidence="4" id="KW-0378">Hydrolase</keyword>
<dbReference type="GO" id="GO:0004477">
    <property type="term" value="F:methenyltetrahydrofolate cyclohydrolase activity"/>
    <property type="evidence" value="ECO:0007669"/>
    <property type="project" value="TreeGrafter"/>
</dbReference>
<dbReference type="InterPro" id="IPR020867">
    <property type="entry name" value="THF_DH/CycHdrlase_CS"/>
</dbReference>
<dbReference type="GO" id="GO:0005829">
    <property type="term" value="C:cytosol"/>
    <property type="evidence" value="ECO:0007669"/>
    <property type="project" value="TreeGrafter"/>
</dbReference>
<keyword evidence="5" id="KW-0521">NADP</keyword>
<keyword evidence="11" id="KW-1185">Reference proteome</keyword>
<proteinExistence type="inferred from homology"/>
<evidence type="ECO:0000256" key="5">
    <source>
        <dbReference type="ARBA" id="ARBA00022857"/>
    </source>
</evidence>
<dbReference type="Gene3D" id="3.40.50.10860">
    <property type="entry name" value="Leucine Dehydrogenase, chain A, domain 1"/>
    <property type="match status" value="1"/>
</dbReference>
<dbReference type="Pfam" id="PF00763">
    <property type="entry name" value="THF_DHG_CYH"/>
    <property type="match status" value="1"/>
</dbReference>
<evidence type="ECO:0000313" key="11">
    <source>
        <dbReference type="Proteomes" id="UP000019384"/>
    </source>
</evidence>
<dbReference type="PANTHER" id="PTHR48099:SF5">
    <property type="entry name" value="C-1-TETRAHYDROFOLATE SYNTHASE, CYTOPLASMIC"/>
    <property type="match status" value="1"/>
</dbReference>
<reference evidence="10" key="2">
    <citation type="submission" date="2014-02" db="EMBL/GenBank/DDBJ databases">
        <title>Complete DNA sequence of /Kuraishia capsulata/ illustrates novel genomic features among budding yeasts (/Saccharomycotina/).</title>
        <authorList>
            <person name="Morales L."/>
            <person name="Noel B."/>
            <person name="Porcel B."/>
            <person name="Marcet-Houben M."/>
            <person name="Hullo M-F."/>
            <person name="Sacerdot C."/>
            <person name="Tekaia F."/>
            <person name="Leh-Louis V."/>
            <person name="Despons L."/>
            <person name="Khanna V."/>
            <person name="Aury J-M."/>
            <person name="Barbe V."/>
            <person name="Couloux A."/>
            <person name="Labadie K."/>
            <person name="Pelletier E."/>
            <person name="Souciet J-L."/>
            <person name="Boekhout T."/>
            <person name="Gabaldon T."/>
            <person name="Wincker P."/>
            <person name="Dujon B."/>
        </authorList>
    </citation>
    <scope>NUCLEOTIDE SEQUENCE</scope>
    <source>
        <strain evidence="10">CBS 1993</strain>
    </source>
</reference>
<evidence type="ECO:0000256" key="4">
    <source>
        <dbReference type="ARBA" id="ARBA00022801"/>
    </source>
</evidence>
<organism evidence="10 11">
    <name type="scientific">Kuraishia capsulata CBS 1993</name>
    <dbReference type="NCBI Taxonomy" id="1382522"/>
    <lineage>
        <taxon>Eukaryota</taxon>
        <taxon>Fungi</taxon>
        <taxon>Dikarya</taxon>
        <taxon>Ascomycota</taxon>
        <taxon>Saccharomycotina</taxon>
        <taxon>Pichiomycetes</taxon>
        <taxon>Pichiales</taxon>
        <taxon>Pichiaceae</taxon>
        <taxon>Kuraishia</taxon>
    </lineage>
</organism>
<dbReference type="STRING" id="1382522.W6MTW1"/>
<feature type="domain" description="Tetrahydrofolate dehydrogenase/cyclohydrolase NAD(P)-binding" evidence="9">
    <location>
        <begin position="143"/>
        <end position="293"/>
    </location>
</feature>
<dbReference type="InterPro" id="IPR020630">
    <property type="entry name" value="THF_DH/CycHdrlase_cat_dom"/>
</dbReference>
<reference evidence="10" key="1">
    <citation type="submission" date="2013-12" db="EMBL/GenBank/DDBJ databases">
        <authorList>
            <person name="Genoscope - CEA"/>
        </authorList>
    </citation>
    <scope>NUCLEOTIDE SEQUENCE</scope>
    <source>
        <strain evidence="10">CBS 1993</strain>
    </source>
</reference>
<dbReference type="EMBL" id="HG793125">
    <property type="protein sequence ID" value="CDK25275.1"/>
    <property type="molecule type" value="Genomic_DNA"/>
</dbReference>
<evidence type="ECO:0000259" key="9">
    <source>
        <dbReference type="Pfam" id="PF02882"/>
    </source>
</evidence>
<dbReference type="PRINTS" id="PR00085">
    <property type="entry name" value="THFDHDRGNASE"/>
</dbReference>
<dbReference type="HAMAP" id="MF_01576">
    <property type="entry name" value="THF_DHG_CYH"/>
    <property type="match status" value="1"/>
</dbReference>
<dbReference type="InterPro" id="IPR046346">
    <property type="entry name" value="Aminoacid_DH-like_N_sf"/>
</dbReference>
<dbReference type="AlphaFoldDB" id="W6MTW1"/>
<evidence type="ECO:0000256" key="1">
    <source>
        <dbReference type="ARBA" id="ARBA00004777"/>
    </source>
</evidence>
<accession>W6MTW1</accession>
<dbReference type="CDD" id="cd01080">
    <property type="entry name" value="NAD_bind_m-THF_DH_Cyclohyd"/>
    <property type="match status" value="1"/>
</dbReference>
<dbReference type="InterPro" id="IPR000672">
    <property type="entry name" value="THF_DH/CycHdrlase"/>
</dbReference>
<dbReference type="PROSITE" id="PS00766">
    <property type="entry name" value="THF_DHG_CYH_1"/>
    <property type="match status" value="1"/>
</dbReference>
<dbReference type="Gene3D" id="3.40.50.720">
    <property type="entry name" value="NAD(P)-binding Rossmann-like Domain"/>
    <property type="match status" value="1"/>
</dbReference>
<dbReference type="RefSeq" id="XP_022457287.1">
    <property type="nucleotide sequence ID" value="XM_022605860.1"/>
</dbReference>
<comment type="subunit">
    <text evidence="2">Homodimer.</text>
</comment>
<dbReference type="InterPro" id="IPR020631">
    <property type="entry name" value="THF_DH/CycHdrlase_NAD-bd_dom"/>
</dbReference>
<keyword evidence="7" id="KW-0511">Multifunctional enzyme</keyword>
<evidence type="ECO:0000256" key="6">
    <source>
        <dbReference type="ARBA" id="ARBA00023002"/>
    </source>
</evidence>
<feature type="domain" description="Tetrahydrofolate dehydrogenase/cyclohydrolase catalytic" evidence="8">
    <location>
        <begin position="6"/>
        <end position="122"/>
    </location>
</feature>
<dbReference type="PROSITE" id="PS00767">
    <property type="entry name" value="THF_DHG_CYH_2"/>
    <property type="match status" value="1"/>
</dbReference>
<dbReference type="GO" id="GO:0035999">
    <property type="term" value="P:tetrahydrofolate interconversion"/>
    <property type="evidence" value="ECO:0007669"/>
    <property type="project" value="TreeGrafter"/>
</dbReference>
<dbReference type="HOGENOM" id="CLU_034045_2_0_1"/>
<dbReference type="SUPFAM" id="SSF53223">
    <property type="entry name" value="Aminoacid dehydrogenase-like, N-terminal domain"/>
    <property type="match status" value="1"/>
</dbReference>
<evidence type="ECO:0000256" key="3">
    <source>
        <dbReference type="ARBA" id="ARBA00022563"/>
    </source>
</evidence>
<dbReference type="FunFam" id="3.40.50.10860:FF:000005">
    <property type="entry name" value="C-1-tetrahydrofolate synthase, cytoplasmic, putative"/>
    <property type="match status" value="1"/>
</dbReference>
<dbReference type="GeneID" id="34518675"/>
<evidence type="ECO:0000259" key="8">
    <source>
        <dbReference type="Pfam" id="PF00763"/>
    </source>
</evidence>
<protein>
    <submittedName>
        <fullName evidence="10">Uncharacterized protein</fullName>
    </submittedName>
</protein>
<keyword evidence="6" id="KW-0560">Oxidoreductase</keyword>
<dbReference type="FunFam" id="3.40.50.720:FF:000006">
    <property type="entry name" value="Bifunctional protein FolD"/>
    <property type="match status" value="1"/>
</dbReference>
<dbReference type="InterPro" id="IPR036291">
    <property type="entry name" value="NAD(P)-bd_dom_sf"/>
</dbReference>
<gene>
    <name evidence="10" type="ORF">KUCA_T00001242001</name>
</gene>
<dbReference type="Proteomes" id="UP000019384">
    <property type="component" value="Unassembled WGS sequence"/>
</dbReference>
<dbReference type="Pfam" id="PF02882">
    <property type="entry name" value="THF_DHG_CYH_C"/>
    <property type="match status" value="1"/>
</dbReference>
<evidence type="ECO:0000256" key="7">
    <source>
        <dbReference type="ARBA" id="ARBA00023268"/>
    </source>
</evidence>
<name>W6MTW1_9ASCO</name>
<dbReference type="SUPFAM" id="SSF51735">
    <property type="entry name" value="NAD(P)-binding Rossmann-fold domains"/>
    <property type="match status" value="1"/>
</dbReference>